<dbReference type="PANTHER" id="PTHR48104">
    <property type="entry name" value="METACASPASE-4"/>
    <property type="match status" value="1"/>
</dbReference>
<sequence length="369" mass="41566">MSLIHPRKAFPWVYSSIQTVLVYAGTVYSYAGNLLRINKCTIRPVSARFPTLENVCDVQLERNVESRRRALIIGVAHLNGLSSEKDRACDRCPDYDSYRRTHVDAIRMRDLITQHGYEAGDIRVLLDDGEIPALQPTKANVEAGLRWLIEDARPGDRYFFYFAGHGDYDSDDGIGEDETTSNGVKNNSYVDQDIVNNLFQRVTQFMPAGSKLTALFDCCHSGTAPDNASTNGPHATEAFISESVKRHKGGRLEDSYIYTVDPRSFSISQHPSRDTIPTPQPSAEIISISACLDSKLAHETMGGWLTESFVKTLRTRPGQTYRDIFSGTSTRLNYFASRMNQLQDEVFFPPQIIYLYSQRPLNLDHTFAL</sequence>
<dbReference type="Pfam" id="PF00656">
    <property type="entry name" value="Peptidase_C14"/>
    <property type="match status" value="1"/>
</dbReference>
<accession>A0A067M7I3</accession>
<feature type="domain" description="Peptidase C14 caspase" evidence="4">
    <location>
        <begin position="67"/>
        <end position="341"/>
    </location>
</feature>
<evidence type="ECO:0000313" key="5">
    <source>
        <dbReference type="EMBL" id="KDQ11733.1"/>
    </source>
</evidence>
<dbReference type="GO" id="GO:0005737">
    <property type="term" value="C:cytoplasm"/>
    <property type="evidence" value="ECO:0007669"/>
    <property type="project" value="TreeGrafter"/>
</dbReference>
<dbReference type="InParanoid" id="A0A067M7I3"/>
<dbReference type="PANTHER" id="PTHR48104:SF30">
    <property type="entry name" value="METACASPASE-1"/>
    <property type="match status" value="1"/>
</dbReference>
<dbReference type="Proteomes" id="UP000027195">
    <property type="component" value="Unassembled WGS sequence"/>
</dbReference>
<keyword evidence="2" id="KW-0053">Apoptosis</keyword>
<organism evidence="5 6">
    <name type="scientific">Botryobasidium botryosum (strain FD-172 SS1)</name>
    <dbReference type="NCBI Taxonomy" id="930990"/>
    <lineage>
        <taxon>Eukaryota</taxon>
        <taxon>Fungi</taxon>
        <taxon>Dikarya</taxon>
        <taxon>Basidiomycota</taxon>
        <taxon>Agaricomycotina</taxon>
        <taxon>Agaricomycetes</taxon>
        <taxon>Cantharellales</taxon>
        <taxon>Botryobasidiaceae</taxon>
        <taxon>Botryobasidium</taxon>
    </lineage>
</organism>
<dbReference type="GO" id="GO:0006915">
    <property type="term" value="P:apoptotic process"/>
    <property type="evidence" value="ECO:0007669"/>
    <property type="project" value="UniProtKB-KW"/>
</dbReference>
<evidence type="ECO:0000256" key="3">
    <source>
        <dbReference type="ARBA" id="ARBA00022807"/>
    </source>
</evidence>
<keyword evidence="3" id="KW-0378">Hydrolase</keyword>
<dbReference type="OrthoDB" id="3223806at2759"/>
<dbReference type="InterPro" id="IPR011600">
    <property type="entry name" value="Pept_C14_caspase"/>
</dbReference>
<dbReference type="GO" id="GO:0006508">
    <property type="term" value="P:proteolysis"/>
    <property type="evidence" value="ECO:0007669"/>
    <property type="project" value="InterPro"/>
</dbReference>
<keyword evidence="3" id="KW-0788">Thiol protease</keyword>
<dbReference type="Gene3D" id="3.40.50.12660">
    <property type="match status" value="1"/>
</dbReference>
<dbReference type="EMBL" id="KL198056">
    <property type="protein sequence ID" value="KDQ11733.1"/>
    <property type="molecule type" value="Genomic_DNA"/>
</dbReference>
<evidence type="ECO:0000313" key="6">
    <source>
        <dbReference type="Proteomes" id="UP000027195"/>
    </source>
</evidence>
<dbReference type="SUPFAM" id="SSF52129">
    <property type="entry name" value="Caspase-like"/>
    <property type="match status" value="1"/>
</dbReference>
<dbReference type="InterPro" id="IPR050452">
    <property type="entry name" value="Metacaspase"/>
</dbReference>
<proteinExistence type="inferred from homology"/>
<evidence type="ECO:0000259" key="4">
    <source>
        <dbReference type="Pfam" id="PF00656"/>
    </source>
</evidence>
<dbReference type="AlphaFoldDB" id="A0A067M7I3"/>
<reference evidence="6" key="1">
    <citation type="journal article" date="2014" name="Proc. Natl. Acad. Sci. U.S.A.">
        <title>Extensive sampling of basidiomycete genomes demonstrates inadequacy of the white-rot/brown-rot paradigm for wood decay fungi.</title>
        <authorList>
            <person name="Riley R."/>
            <person name="Salamov A.A."/>
            <person name="Brown D.W."/>
            <person name="Nagy L.G."/>
            <person name="Floudas D."/>
            <person name="Held B.W."/>
            <person name="Levasseur A."/>
            <person name="Lombard V."/>
            <person name="Morin E."/>
            <person name="Otillar R."/>
            <person name="Lindquist E.A."/>
            <person name="Sun H."/>
            <person name="LaButti K.M."/>
            <person name="Schmutz J."/>
            <person name="Jabbour D."/>
            <person name="Luo H."/>
            <person name="Baker S.E."/>
            <person name="Pisabarro A.G."/>
            <person name="Walton J.D."/>
            <person name="Blanchette R.A."/>
            <person name="Henrissat B."/>
            <person name="Martin F."/>
            <person name="Cullen D."/>
            <person name="Hibbett D.S."/>
            <person name="Grigoriev I.V."/>
        </authorList>
    </citation>
    <scope>NUCLEOTIDE SEQUENCE [LARGE SCALE GENOMIC DNA]</scope>
    <source>
        <strain evidence="6">FD-172 SS1</strain>
    </source>
</reference>
<keyword evidence="3" id="KW-0645">Protease</keyword>
<gene>
    <name evidence="5" type="ORF">BOTBODRAFT_35167</name>
</gene>
<evidence type="ECO:0000256" key="1">
    <source>
        <dbReference type="ARBA" id="ARBA00009005"/>
    </source>
</evidence>
<protein>
    <recommendedName>
        <fullName evidence="4">Peptidase C14 caspase domain-containing protein</fullName>
    </recommendedName>
</protein>
<dbReference type="HOGENOM" id="CLU_745943_0_0_1"/>
<dbReference type="GO" id="GO:0004197">
    <property type="term" value="F:cysteine-type endopeptidase activity"/>
    <property type="evidence" value="ECO:0007669"/>
    <property type="project" value="InterPro"/>
</dbReference>
<evidence type="ECO:0000256" key="2">
    <source>
        <dbReference type="ARBA" id="ARBA00022703"/>
    </source>
</evidence>
<comment type="similarity">
    <text evidence="1">Belongs to the peptidase C14B family.</text>
</comment>
<name>A0A067M7I3_BOTB1</name>
<keyword evidence="6" id="KW-1185">Reference proteome</keyword>
<dbReference type="InterPro" id="IPR029030">
    <property type="entry name" value="Caspase-like_dom_sf"/>
</dbReference>